<dbReference type="EMBL" id="BK016212">
    <property type="protein sequence ID" value="DAG02610.1"/>
    <property type="molecule type" value="Genomic_DNA"/>
</dbReference>
<sequence length="70" mass="8018">MKLNDTDAQKAIRKTPNKAYHKNDEPESDGCFKQAIIAIIVIVFCVLVCRECRKGATDPNYSQYEYSFLD</sequence>
<keyword evidence="2" id="KW-0812">Transmembrane</keyword>
<accession>A0A8S5V789</accession>
<keyword evidence="2" id="KW-0472">Membrane</keyword>
<keyword evidence="2" id="KW-1133">Transmembrane helix</keyword>
<feature type="compositionally biased region" description="Basic and acidic residues" evidence="1">
    <location>
        <begin position="1"/>
        <end position="10"/>
    </location>
</feature>
<feature type="transmembrane region" description="Helical" evidence="2">
    <location>
        <begin position="32"/>
        <end position="49"/>
    </location>
</feature>
<reference evidence="3" key="1">
    <citation type="journal article" date="2021" name="Proc. Natl. Acad. Sci. U.S.A.">
        <title>A Catalog of Tens of Thousands of Viruses from Human Metagenomes Reveals Hidden Associations with Chronic Diseases.</title>
        <authorList>
            <person name="Tisza M.J."/>
            <person name="Buck C.B."/>
        </authorList>
    </citation>
    <scope>NUCLEOTIDE SEQUENCE</scope>
    <source>
        <strain evidence="3">CtUXy6</strain>
    </source>
</reference>
<protein>
    <submittedName>
        <fullName evidence="3">Uncharacterized protein</fullName>
    </submittedName>
</protein>
<proteinExistence type="predicted"/>
<organism evidence="3">
    <name type="scientific">CrAss-like virus sp. ctUXy6</name>
    <dbReference type="NCBI Taxonomy" id="2825835"/>
    <lineage>
        <taxon>Viruses</taxon>
        <taxon>Duplodnaviria</taxon>
        <taxon>Heunggongvirae</taxon>
        <taxon>Uroviricota</taxon>
        <taxon>Caudoviricetes</taxon>
        <taxon>Crassvirales</taxon>
    </lineage>
</organism>
<evidence type="ECO:0000256" key="1">
    <source>
        <dbReference type="SAM" id="MobiDB-lite"/>
    </source>
</evidence>
<feature type="compositionally biased region" description="Basic residues" evidence="1">
    <location>
        <begin position="11"/>
        <end position="20"/>
    </location>
</feature>
<name>A0A8S5V789_9CAUD</name>
<evidence type="ECO:0000313" key="3">
    <source>
        <dbReference type="EMBL" id="DAG02610.1"/>
    </source>
</evidence>
<evidence type="ECO:0000256" key="2">
    <source>
        <dbReference type="SAM" id="Phobius"/>
    </source>
</evidence>
<feature type="region of interest" description="Disordered" evidence="1">
    <location>
        <begin position="1"/>
        <end position="27"/>
    </location>
</feature>